<feature type="chain" id="PRO_5025670833" evidence="1">
    <location>
        <begin position="19"/>
        <end position="103"/>
    </location>
</feature>
<protein>
    <submittedName>
        <fullName evidence="2">Putative secreted protein</fullName>
    </submittedName>
</protein>
<dbReference type="AlphaFoldDB" id="A0A6B0U7V5"/>
<feature type="signal peptide" evidence="1">
    <location>
        <begin position="1"/>
        <end position="18"/>
    </location>
</feature>
<evidence type="ECO:0000313" key="2">
    <source>
        <dbReference type="EMBL" id="MXU88672.1"/>
    </source>
</evidence>
<organism evidence="2">
    <name type="scientific">Ixodes ricinus</name>
    <name type="common">Common tick</name>
    <name type="synonym">Acarus ricinus</name>
    <dbReference type="NCBI Taxonomy" id="34613"/>
    <lineage>
        <taxon>Eukaryota</taxon>
        <taxon>Metazoa</taxon>
        <taxon>Ecdysozoa</taxon>
        <taxon>Arthropoda</taxon>
        <taxon>Chelicerata</taxon>
        <taxon>Arachnida</taxon>
        <taxon>Acari</taxon>
        <taxon>Parasitiformes</taxon>
        <taxon>Ixodida</taxon>
        <taxon>Ixodoidea</taxon>
        <taxon>Ixodidae</taxon>
        <taxon>Ixodinae</taxon>
        <taxon>Ixodes</taxon>
    </lineage>
</organism>
<sequence length="103" mass="11388">MLGVLRVLCLALLATGEAQDVLLTLAQEHFLLPADLVSALLLLQAHFTLVGKDLALFFHDAKLFTQQPGLMLVAVVLHFFLELAALVLELPFQELPLLLLQFQ</sequence>
<accession>A0A6B0U7V5</accession>
<keyword evidence="1" id="KW-0732">Signal</keyword>
<name>A0A6B0U7V5_IXORI</name>
<reference evidence="2" key="1">
    <citation type="submission" date="2019-12" db="EMBL/GenBank/DDBJ databases">
        <title>An insight into the sialome of adult female Ixodes ricinus ticks feeding for 6 days.</title>
        <authorList>
            <person name="Perner J."/>
            <person name="Ribeiro J.M.C."/>
        </authorList>
    </citation>
    <scope>NUCLEOTIDE SEQUENCE</scope>
    <source>
        <strain evidence="2">Semi-engorged</strain>
        <tissue evidence="2">Salivary glands</tissue>
    </source>
</reference>
<evidence type="ECO:0000256" key="1">
    <source>
        <dbReference type="SAM" id="SignalP"/>
    </source>
</evidence>
<proteinExistence type="predicted"/>
<dbReference type="EMBL" id="GIFC01006589">
    <property type="protein sequence ID" value="MXU88672.1"/>
    <property type="molecule type" value="Transcribed_RNA"/>
</dbReference>